<dbReference type="Pfam" id="PF07714">
    <property type="entry name" value="PK_Tyr_Ser-Thr"/>
    <property type="match status" value="1"/>
</dbReference>
<evidence type="ECO:0000256" key="5">
    <source>
        <dbReference type="ARBA" id="ARBA00022729"/>
    </source>
</evidence>
<dbReference type="PROSITE" id="PS00108">
    <property type="entry name" value="PROTEIN_KINASE_ST"/>
    <property type="match status" value="1"/>
</dbReference>
<dbReference type="GO" id="GO:0009506">
    <property type="term" value="C:plasmodesma"/>
    <property type="evidence" value="ECO:0007669"/>
    <property type="project" value="TreeGrafter"/>
</dbReference>
<dbReference type="PANTHER" id="PTHR27003">
    <property type="entry name" value="OS07G0166700 PROTEIN"/>
    <property type="match status" value="1"/>
</dbReference>
<keyword evidence="10 13" id="KW-0472">Membrane</keyword>
<dbReference type="SUPFAM" id="SSF56112">
    <property type="entry name" value="Protein kinase-like (PK-like)"/>
    <property type="match status" value="1"/>
</dbReference>
<dbReference type="GO" id="GO:0005886">
    <property type="term" value="C:plasma membrane"/>
    <property type="evidence" value="ECO:0007669"/>
    <property type="project" value="TreeGrafter"/>
</dbReference>
<evidence type="ECO:0000256" key="2">
    <source>
        <dbReference type="ARBA" id="ARBA00022527"/>
    </source>
</evidence>
<evidence type="ECO:0000256" key="4">
    <source>
        <dbReference type="ARBA" id="ARBA00022692"/>
    </source>
</evidence>
<keyword evidence="2" id="KW-0723">Serine/threonine-protein kinase</keyword>
<evidence type="ECO:0000256" key="14">
    <source>
        <dbReference type="SAM" id="SignalP"/>
    </source>
</evidence>
<dbReference type="CDD" id="cd14066">
    <property type="entry name" value="STKc_IRAK"/>
    <property type="match status" value="1"/>
</dbReference>
<dbReference type="FunFam" id="2.60.120.430:FF:000001">
    <property type="entry name" value="Receptor-like protein kinase FERONIA"/>
    <property type="match status" value="1"/>
</dbReference>
<dbReference type="PROSITE" id="PS50011">
    <property type="entry name" value="PROTEIN_KINASE_DOM"/>
    <property type="match status" value="1"/>
</dbReference>
<dbReference type="FunFam" id="2.60.120.430:FF:000005">
    <property type="entry name" value="Putative receptor-like protein kinase"/>
    <property type="match status" value="1"/>
</dbReference>
<dbReference type="FunFam" id="3.30.200.20:FF:000039">
    <property type="entry name" value="receptor-like protein kinase FERONIA"/>
    <property type="match status" value="1"/>
</dbReference>
<evidence type="ECO:0000256" key="8">
    <source>
        <dbReference type="ARBA" id="ARBA00022840"/>
    </source>
</evidence>
<evidence type="ECO:0000256" key="9">
    <source>
        <dbReference type="ARBA" id="ARBA00022989"/>
    </source>
</evidence>
<dbReference type="Pfam" id="PF12819">
    <property type="entry name" value="Malectin_like"/>
    <property type="match status" value="1"/>
</dbReference>
<dbReference type="InterPro" id="IPR011009">
    <property type="entry name" value="Kinase-like_dom_sf"/>
</dbReference>
<feature type="binding site" evidence="12">
    <location>
        <position position="518"/>
    </location>
    <ligand>
        <name>ATP</name>
        <dbReference type="ChEBI" id="CHEBI:30616"/>
    </ligand>
</feature>
<feature type="chain" id="PRO_5029603846" description="Protein kinase domain-containing protein" evidence="14">
    <location>
        <begin position="26"/>
        <end position="825"/>
    </location>
</feature>
<keyword evidence="5 14" id="KW-0732">Signal</keyword>
<reference evidence="16" key="1">
    <citation type="submission" date="2021-01" db="UniProtKB">
        <authorList>
            <consortium name="EnsemblPlants"/>
        </authorList>
    </citation>
    <scope>IDENTIFICATION</scope>
</reference>
<keyword evidence="9 13" id="KW-1133">Transmembrane helix</keyword>
<evidence type="ECO:0000313" key="16">
    <source>
        <dbReference type="EnsemblPlants" id="Kaladp0099s0075.1.v1.1.CDS.1"/>
    </source>
</evidence>
<evidence type="ECO:0000256" key="1">
    <source>
        <dbReference type="ARBA" id="ARBA00004479"/>
    </source>
</evidence>
<keyword evidence="8 12" id="KW-0067">ATP-binding</keyword>
<dbReference type="InterPro" id="IPR008271">
    <property type="entry name" value="Ser/Thr_kinase_AS"/>
</dbReference>
<feature type="domain" description="Protein kinase" evidence="15">
    <location>
        <begin position="490"/>
        <end position="764"/>
    </location>
</feature>
<dbReference type="InterPro" id="IPR001245">
    <property type="entry name" value="Ser-Thr/Tyr_kinase_cat_dom"/>
</dbReference>
<dbReference type="GO" id="GO:0004714">
    <property type="term" value="F:transmembrane receptor protein tyrosine kinase activity"/>
    <property type="evidence" value="ECO:0007669"/>
    <property type="project" value="InterPro"/>
</dbReference>
<dbReference type="InterPro" id="IPR017441">
    <property type="entry name" value="Protein_kinase_ATP_BS"/>
</dbReference>
<evidence type="ECO:0000256" key="10">
    <source>
        <dbReference type="ARBA" id="ARBA00023136"/>
    </source>
</evidence>
<dbReference type="AlphaFoldDB" id="A0A7N0V5U1"/>
<dbReference type="InterPro" id="IPR024788">
    <property type="entry name" value="Malectin-like_Carb-bd_dom"/>
</dbReference>
<evidence type="ECO:0000313" key="17">
    <source>
        <dbReference type="Proteomes" id="UP000594263"/>
    </source>
</evidence>
<evidence type="ECO:0000259" key="15">
    <source>
        <dbReference type="PROSITE" id="PS50011"/>
    </source>
</evidence>
<keyword evidence="4 13" id="KW-0812">Transmembrane</keyword>
<dbReference type="PANTHER" id="PTHR27003:SF69">
    <property type="entry name" value="PROTEIN KINASE DOMAIN-CONTAINING PROTEIN"/>
    <property type="match status" value="1"/>
</dbReference>
<name>A0A7N0V5U1_KALFE</name>
<keyword evidence="3" id="KW-0808">Transferase</keyword>
<sequence>MVGRGWFELLVCVLSTTCLIEVCLGFVPVDNILIDCGSPGNTSVGDRVFLADNLDPTVLTTTQNISTKTTSLNFVSSVYSQSLFATARILKGTSSYVFPIKQQGRHWIRLYFFPFADGAYDLSEGKFAVSAQNFTLLKDFRIRNGSVVKEYSLNITSDELILTFTASPDSFAFINALEIVSLPDEVVPVLVNASDTSVPSINLQSQGLETVSRVNMGNMTISPMNDPLWRLWVSDDSFLANSKFGIFVTNVSAVRYTKGLASEDIAPQLVYGSATRLNSEWDPTSNVKMTWNFDVDPGFMYLMRFHICQIVDLGTGPLFFTVYVNSKDVIKNLDVGRETSDVFGSAFYKDVIMTINDRMLNVTVGPSVVHAQYPSAILNGLEIMKLNSSSGSLAASEADLEVTKQNVKLIVGVAGGVLILLVGLAITLIIMCKKRRILKNHLLVAQFNATEAFMVSAEGGKLPDGTSILFDSKFGYRFPFVLLQEATCNFSESLVIGVGGFGKVYKGTLRDETTVAVKRGLSDSHQGLAEFRTEIEMLSQFRHFHLVSLIGYCDEGDEMIIVYEYMENGTLKNHLYGSDLPSLSWTRRLEICIGSARGLHYLHTGSAKAIIHRDVKTANILLDKNFVAKVADFGLSKMGPDIDKSHVSTAVKGSFGYLDPEYLTRQKLTKQSDVYSFGVVLFEILCGKPVINPSLHKDSVNLIDWAMKLVKKGELDKIVDPCLMDEVKHGSLQKFVETAGKCLAQCGIDRPSMEEVLWNLECALQLQRTGVKQNPHNMMFSQNNRTSSWEASVSNSQLSTCSGDDVVGISMSRVFSQMVRGEADR</sequence>
<dbReference type="EnsemblPlants" id="Kaladp0099s0075.1.v1.1">
    <property type="protein sequence ID" value="Kaladp0099s0075.1.v1.1.CDS.1"/>
    <property type="gene ID" value="Kaladp0099s0075.v1.1"/>
</dbReference>
<evidence type="ECO:0000256" key="12">
    <source>
        <dbReference type="PROSITE-ProRule" id="PRU10141"/>
    </source>
</evidence>
<keyword evidence="7" id="KW-0418">Kinase</keyword>
<protein>
    <recommendedName>
        <fullName evidence="15">Protein kinase domain-containing protein</fullName>
    </recommendedName>
</protein>
<dbReference type="Proteomes" id="UP000594263">
    <property type="component" value="Unplaced"/>
</dbReference>
<dbReference type="PROSITE" id="PS00107">
    <property type="entry name" value="PROTEIN_KINASE_ATP"/>
    <property type="match status" value="1"/>
</dbReference>
<evidence type="ECO:0000256" key="7">
    <source>
        <dbReference type="ARBA" id="ARBA00022777"/>
    </source>
</evidence>
<dbReference type="OMA" id="DMSEVAN"/>
<dbReference type="Gene3D" id="2.60.120.430">
    <property type="entry name" value="Galactose-binding lectin"/>
    <property type="match status" value="2"/>
</dbReference>
<dbReference type="GO" id="GO:0005524">
    <property type="term" value="F:ATP binding"/>
    <property type="evidence" value="ECO:0007669"/>
    <property type="project" value="UniProtKB-UniRule"/>
</dbReference>
<proteinExistence type="predicted"/>
<evidence type="ECO:0000256" key="11">
    <source>
        <dbReference type="ARBA" id="ARBA00023180"/>
    </source>
</evidence>
<evidence type="ECO:0000256" key="3">
    <source>
        <dbReference type="ARBA" id="ARBA00022679"/>
    </source>
</evidence>
<keyword evidence="6 12" id="KW-0547">Nucleotide-binding</keyword>
<accession>A0A7N0V5U1</accession>
<dbReference type="Gene3D" id="1.10.510.10">
    <property type="entry name" value="Transferase(Phosphotransferase) domain 1"/>
    <property type="match status" value="1"/>
</dbReference>
<organism evidence="16 17">
    <name type="scientific">Kalanchoe fedtschenkoi</name>
    <name type="common">Lavender scallops</name>
    <name type="synonym">South American air plant</name>
    <dbReference type="NCBI Taxonomy" id="63787"/>
    <lineage>
        <taxon>Eukaryota</taxon>
        <taxon>Viridiplantae</taxon>
        <taxon>Streptophyta</taxon>
        <taxon>Embryophyta</taxon>
        <taxon>Tracheophyta</taxon>
        <taxon>Spermatophyta</taxon>
        <taxon>Magnoliopsida</taxon>
        <taxon>eudicotyledons</taxon>
        <taxon>Gunneridae</taxon>
        <taxon>Pentapetalae</taxon>
        <taxon>Saxifragales</taxon>
        <taxon>Crassulaceae</taxon>
        <taxon>Kalanchoe</taxon>
    </lineage>
</organism>
<dbReference type="InterPro" id="IPR000719">
    <property type="entry name" value="Prot_kinase_dom"/>
</dbReference>
<dbReference type="Gene3D" id="3.30.200.20">
    <property type="entry name" value="Phosphorylase Kinase, domain 1"/>
    <property type="match status" value="1"/>
</dbReference>
<evidence type="ECO:0000256" key="6">
    <source>
        <dbReference type="ARBA" id="ARBA00022741"/>
    </source>
</evidence>
<dbReference type="Gramene" id="Kaladp0099s0075.1.v1.1">
    <property type="protein sequence ID" value="Kaladp0099s0075.1.v1.1.CDS.1"/>
    <property type="gene ID" value="Kaladp0099s0075.v1.1"/>
</dbReference>
<dbReference type="GO" id="GO:0004674">
    <property type="term" value="F:protein serine/threonine kinase activity"/>
    <property type="evidence" value="ECO:0007669"/>
    <property type="project" value="UniProtKB-KW"/>
</dbReference>
<feature type="transmembrane region" description="Helical" evidence="13">
    <location>
        <begin position="409"/>
        <end position="432"/>
    </location>
</feature>
<dbReference type="InterPro" id="IPR045272">
    <property type="entry name" value="ANXUR1/2-like"/>
</dbReference>
<feature type="signal peptide" evidence="14">
    <location>
        <begin position="1"/>
        <end position="25"/>
    </location>
</feature>
<keyword evidence="17" id="KW-1185">Reference proteome</keyword>
<keyword evidence="11" id="KW-0325">Glycoprotein</keyword>
<dbReference type="SMART" id="SM00220">
    <property type="entry name" value="S_TKc"/>
    <property type="match status" value="1"/>
</dbReference>
<dbReference type="FunFam" id="1.10.510.10:FF:000252">
    <property type="entry name" value="Receptor-like protein kinase FERONIA"/>
    <property type="match status" value="1"/>
</dbReference>
<evidence type="ECO:0000256" key="13">
    <source>
        <dbReference type="SAM" id="Phobius"/>
    </source>
</evidence>
<comment type="subcellular location">
    <subcellularLocation>
        <location evidence="1">Membrane</location>
        <topology evidence="1">Single-pass type I membrane protein</topology>
    </subcellularLocation>
</comment>